<comment type="subunit">
    <text evidence="2">Homodimer.</text>
</comment>
<keyword evidence="2" id="KW-0479">Metal-binding</keyword>
<feature type="binding site" evidence="2">
    <location>
        <position position="30"/>
    </location>
    <ligand>
        <name>substrate</name>
    </ligand>
</feature>
<feature type="binding site" evidence="2">
    <location>
        <position position="68"/>
    </location>
    <ligand>
        <name>substrate</name>
    </ligand>
</feature>
<protein>
    <recommendedName>
        <fullName evidence="2">Isoprenyl transferase</fullName>
        <ecNumber evidence="2">2.5.1.-</ecNumber>
    </recommendedName>
</protein>
<evidence type="ECO:0000256" key="1">
    <source>
        <dbReference type="ARBA" id="ARBA00022679"/>
    </source>
</evidence>
<dbReference type="SUPFAM" id="SSF64005">
    <property type="entry name" value="Undecaprenyl diphosphate synthase"/>
    <property type="match status" value="1"/>
</dbReference>
<evidence type="ECO:0000313" key="3">
    <source>
        <dbReference type="EMBL" id="RII00091.1"/>
    </source>
</evidence>
<feature type="binding site" evidence="2">
    <location>
        <position position="17"/>
    </location>
    <ligand>
        <name>Mg(2+)</name>
        <dbReference type="ChEBI" id="CHEBI:18420"/>
    </ligand>
</feature>
<dbReference type="GO" id="GO:0000287">
    <property type="term" value="F:magnesium ion binding"/>
    <property type="evidence" value="ECO:0007669"/>
    <property type="project" value="UniProtKB-UniRule"/>
</dbReference>
<comment type="function">
    <text evidence="2">Catalyzes the condensation of isopentenyl diphosphate (IPP) with allylic pyrophosphates generating different type of terpenoids.</text>
</comment>
<reference evidence="3 4" key="1">
    <citation type="submission" date="2018-08" db="EMBL/GenBank/DDBJ databases">
        <title>Draft genome of candidate division NPL-UPA2 bacterium Unc8 that adapted to ultra-basic serpentinizing groundwater.</title>
        <authorList>
            <person name="Ishii S."/>
            <person name="Suzuki S."/>
            <person name="Nealson K.H."/>
        </authorList>
    </citation>
    <scope>NUCLEOTIDE SEQUENCE [LARGE SCALE GENOMIC DNA]</scope>
    <source>
        <strain evidence="3">Unc8</strain>
    </source>
</reference>
<dbReference type="Proteomes" id="UP000266287">
    <property type="component" value="Unassembled WGS sequence"/>
</dbReference>
<dbReference type="InterPro" id="IPR001441">
    <property type="entry name" value="UPP_synth-like"/>
</dbReference>
<dbReference type="InterPro" id="IPR036424">
    <property type="entry name" value="UPP_synth-like_sf"/>
</dbReference>
<feature type="binding site" evidence="2">
    <location>
        <begin position="18"/>
        <end position="21"/>
    </location>
    <ligand>
        <name>substrate</name>
    </ligand>
</feature>
<feature type="active site" description="Proton acceptor" evidence="2">
    <location>
        <position position="65"/>
    </location>
</feature>
<dbReference type="GO" id="GO:0045547">
    <property type="term" value="F:ditrans,polycis-polyprenyl diphosphate synthase [(2E,6E)-farnesyl diphosphate specific] activity"/>
    <property type="evidence" value="ECO:0007669"/>
    <property type="project" value="TreeGrafter"/>
</dbReference>
<dbReference type="EC" id="2.5.1.-" evidence="2"/>
<sequence length="237" mass="27153">MVLDKNNIPKHIAIIMDGNGRWAQKRGLSRAQGHRAGLNIVREITRASREIGVKILTLYAFSTENWKRPEREVAALMRLLERLLRKELPSFHKNRIRLRAIGRLDGLPPRVQEALNDAIRATEKNDGVTLNLALNYGGRAEIVDGAKKFALNVKEKGYVIDELNEESFGEYLYAADLPDPDLLIRTGGERRLSNFLLYQLSYTEIFITSIYWPDFKKANLLEAIADYQQRNRKFGSI</sequence>
<name>A0A399FVE8_UNCN2</name>
<dbReference type="Pfam" id="PF01255">
    <property type="entry name" value="Prenyltransf"/>
    <property type="match status" value="1"/>
</dbReference>
<feature type="binding site" evidence="2">
    <location>
        <position position="66"/>
    </location>
    <ligand>
        <name>substrate</name>
    </ligand>
</feature>
<feature type="binding site" evidence="2">
    <location>
        <begin position="191"/>
        <end position="193"/>
    </location>
    <ligand>
        <name>substrate</name>
    </ligand>
</feature>
<dbReference type="CDD" id="cd00475">
    <property type="entry name" value="Cis_IPPS"/>
    <property type="match status" value="1"/>
</dbReference>
<feature type="binding site" evidence="2">
    <location>
        <position position="185"/>
    </location>
    <ligand>
        <name>substrate</name>
    </ligand>
</feature>
<dbReference type="PANTHER" id="PTHR10291:SF0">
    <property type="entry name" value="DEHYDRODOLICHYL DIPHOSPHATE SYNTHASE 2"/>
    <property type="match status" value="1"/>
</dbReference>
<keyword evidence="2" id="KW-0460">Magnesium</keyword>
<dbReference type="NCBIfam" id="TIGR00055">
    <property type="entry name" value="uppS"/>
    <property type="match status" value="1"/>
</dbReference>
<feature type="binding site" evidence="2">
    <location>
        <position position="22"/>
    </location>
    <ligand>
        <name>substrate</name>
    </ligand>
</feature>
<keyword evidence="1 2" id="KW-0808">Transferase</keyword>
<feature type="binding site" evidence="2">
    <location>
        <begin position="62"/>
        <end position="64"/>
    </location>
    <ligand>
        <name>substrate</name>
    </ligand>
</feature>
<organism evidence="3 4">
    <name type="scientific">candidate division NPL-UPA2 bacterium Unc8</name>
    <dbReference type="NCBI Taxonomy" id="1980939"/>
    <lineage>
        <taxon>Bacteria</taxon>
    </lineage>
</organism>
<dbReference type="NCBIfam" id="NF011405">
    <property type="entry name" value="PRK14830.1"/>
    <property type="match status" value="1"/>
</dbReference>
<dbReference type="FunFam" id="3.40.1180.10:FF:000001">
    <property type="entry name" value="(2E,6E)-farnesyl-diphosphate-specific ditrans,polycis-undecaprenyl-diphosphate synthase"/>
    <property type="match status" value="1"/>
</dbReference>
<dbReference type="EMBL" id="NDHY01000007">
    <property type="protein sequence ID" value="RII00091.1"/>
    <property type="molecule type" value="Genomic_DNA"/>
</dbReference>
<dbReference type="PANTHER" id="PTHR10291">
    <property type="entry name" value="DEHYDRODOLICHYL DIPHOSPHATE SYNTHASE FAMILY MEMBER"/>
    <property type="match status" value="1"/>
</dbReference>
<dbReference type="InterPro" id="IPR018520">
    <property type="entry name" value="UPP_synth-like_CS"/>
</dbReference>
<comment type="similarity">
    <text evidence="2">Belongs to the UPP synthase family.</text>
</comment>
<comment type="cofactor">
    <cofactor evidence="2">
        <name>Mg(2+)</name>
        <dbReference type="ChEBI" id="CHEBI:18420"/>
    </cofactor>
    <text evidence="2">Binds 2 magnesium ions per subunit.</text>
</comment>
<dbReference type="GO" id="GO:0016094">
    <property type="term" value="P:polyprenol biosynthetic process"/>
    <property type="evidence" value="ECO:0007669"/>
    <property type="project" value="TreeGrafter"/>
</dbReference>
<evidence type="ECO:0000313" key="4">
    <source>
        <dbReference type="Proteomes" id="UP000266287"/>
    </source>
</evidence>
<proteinExistence type="inferred from homology"/>
<accession>A0A399FVE8</accession>
<feature type="active site" evidence="2">
    <location>
        <position position="17"/>
    </location>
</feature>
<evidence type="ECO:0000256" key="2">
    <source>
        <dbReference type="HAMAP-Rule" id="MF_01139"/>
    </source>
</evidence>
<comment type="caution">
    <text evidence="3">The sequence shown here is derived from an EMBL/GenBank/DDBJ whole genome shotgun (WGS) entry which is preliminary data.</text>
</comment>
<dbReference type="PROSITE" id="PS01066">
    <property type="entry name" value="UPP_SYNTHASE"/>
    <property type="match status" value="1"/>
</dbReference>
<feature type="binding site" evidence="2">
    <location>
        <position position="204"/>
    </location>
    <ligand>
        <name>Mg(2+)</name>
        <dbReference type="ChEBI" id="CHEBI:18420"/>
    </ligand>
</feature>
<dbReference type="Gene3D" id="3.40.1180.10">
    <property type="entry name" value="Decaprenyl diphosphate synthase-like"/>
    <property type="match status" value="1"/>
</dbReference>
<feature type="binding site" evidence="2">
    <location>
        <position position="34"/>
    </location>
    <ligand>
        <name>substrate</name>
    </ligand>
</feature>
<dbReference type="HAMAP" id="MF_01139">
    <property type="entry name" value="ISPT"/>
    <property type="match status" value="1"/>
</dbReference>
<gene>
    <name evidence="3" type="ORF">B9J77_03635</name>
</gene>
<dbReference type="AlphaFoldDB" id="A0A399FVE8"/>